<evidence type="ECO:0000313" key="4">
    <source>
        <dbReference type="Proteomes" id="UP000677228"/>
    </source>
</evidence>
<reference evidence="2" key="1">
    <citation type="submission" date="2021-02" db="EMBL/GenBank/DDBJ databases">
        <authorList>
            <person name="Nowell W R."/>
        </authorList>
    </citation>
    <scope>NUCLEOTIDE SEQUENCE</scope>
</reference>
<dbReference type="EMBL" id="CAJNOK010038321">
    <property type="protein sequence ID" value="CAF1537391.1"/>
    <property type="molecule type" value="Genomic_DNA"/>
</dbReference>
<feature type="compositionally biased region" description="Polar residues" evidence="1">
    <location>
        <begin position="23"/>
        <end position="34"/>
    </location>
</feature>
<evidence type="ECO:0000313" key="3">
    <source>
        <dbReference type="EMBL" id="CAF4325204.1"/>
    </source>
</evidence>
<gene>
    <name evidence="2" type="ORF">OVA965_LOCUS38584</name>
    <name evidence="3" type="ORF">TMI583_LOCUS39783</name>
</gene>
<protein>
    <submittedName>
        <fullName evidence="2">Uncharacterized protein</fullName>
    </submittedName>
</protein>
<organism evidence="2 4">
    <name type="scientific">Didymodactylos carnosus</name>
    <dbReference type="NCBI Taxonomy" id="1234261"/>
    <lineage>
        <taxon>Eukaryota</taxon>
        <taxon>Metazoa</taxon>
        <taxon>Spiralia</taxon>
        <taxon>Gnathifera</taxon>
        <taxon>Rotifera</taxon>
        <taxon>Eurotatoria</taxon>
        <taxon>Bdelloidea</taxon>
        <taxon>Philodinida</taxon>
        <taxon>Philodinidae</taxon>
        <taxon>Didymodactylos</taxon>
    </lineage>
</organism>
<feature type="non-terminal residue" evidence="2">
    <location>
        <position position="1"/>
    </location>
</feature>
<dbReference type="Proteomes" id="UP000682733">
    <property type="component" value="Unassembled WGS sequence"/>
</dbReference>
<evidence type="ECO:0000256" key="1">
    <source>
        <dbReference type="SAM" id="MobiDB-lite"/>
    </source>
</evidence>
<evidence type="ECO:0000313" key="2">
    <source>
        <dbReference type="EMBL" id="CAF1537391.1"/>
    </source>
</evidence>
<sequence>EAPDTTNENNLNTSKTVVDLSSMLAQSETSSSSPPFLPEPHASQTTSSVFSRPEAARYYQTIINSAKKHAANVSFWEENNENSVDLNTAETISATASFVGQTINDRTPPASVHPNVFRIVRNNNANVLFAVDISNPNATLALSQPSSSVANLPIKNFAFSNTQSNGKQSCATFTKIIPSIVPKPTLYPQRTTASPSNNTFTFPKESITNATNSSLTDSTNDHNYNILTMELREKVKQVRNTRTNNIQPKIIEHIKHLQQLTYLRRRTLMESHHCTSSLIDKATLYPELLHEIVGTRRQLGLYVTGAGWNKVDLYLSTNLKMNITSSASGLHRSLLVFLSLFPVLQYSCPSDIKPVVEHLTEQLQQIK</sequence>
<accession>A0A8S2FR82</accession>
<dbReference type="AlphaFoldDB" id="A0A8S2FR82"/>
<name>A0A8S2FR82_9BILA</name>
<dbReference type="Proteomes" id="UP000677228">
    <property type="component" value="Unassembled WGS sequence"/>
</dbReference>
<feature type="region of interest" description="Disordered" evidence="1">
    <location>
        <begin position="22"/>
        <end position="50"/>
    </location>
</feature>
<comment type="caution">
    <text evidence="2">The sequence shown here is derived from an EMBL/GenBank/DDBJ whole genome shotgun (WGS) entry which is preliminary data.</text>
</comment>
<dbReference type="EMBL" id="CAJOBA010060619">
    <property type="protein sequence ID" value="CAF4325204.1"/>
    <property type="molecule type" value="Genomic_DNA"/>
</dbReference>
<proteinExistence type="predicted"/>